<accession>A0A497JH30</accession>
<evidence type="ECO:0000256" key="2">
    <source>
        <dbReference type="SAM" id="Phobius"/>
    </source>
</evidence>
<dbReference type="EMBL" id="QMWP01000061">
    <property type="protein sequence ID" value="RLG70447.1"/>
    <property type="molecule type" value="Genomic_DNA"/>
</dbReference>
<dbReference type="InterPro" id="IPR026453">
    <property type="entry name" value="PGF_pre_PGF"/>
</dbReference>
<keyword evidence="2" id="KW-0472">Membrane</keyword>
<name>A0A497JH30_9ARCH</name>
<feature type="region of interest" description="Disordered" evidence="1">
    <location>
        <begin position="604"/>
        <end position="626"/>
    </location>
</feature>
<protein>
    <recommendedName>
        <fullName evidence="5">PGF-pre-PGF domain-containing protein</fullName>
    </recommendedName>
</protein>
<evidence type="ECO:0008006" key="5">
    <source>
        <dbReference type="Google" id="ProtNLM"/>
    </source>
</evidence>
<dbReference type="Proteomes" id="UP000278031">
    <property type="component" value="Unassembled WGS sequence"/>
</dbReference>
<feature type="compositionally biased region" description="Basic and acidic residues" evidence="1">
    <location>
        <begin position="787"/>
        <end position="836"/>
    </location>
</feature>
<gene>
    <name evidence="3" type="ORF">DRO04_01890</name>
</gene>
<feature type="compositionally biased region" description="Basic and acidic residues" evidence="1">
    <location>
        <begin position="604"/>
        <end position="619"/>
    </location>
</feature>
<dbReference type="NCBIfam" id="TIGR04213">
    <property type="entry name" value="PGF_pre_PGF"/>
    <property type="match status" value="1"/>
</dbReference>
<organism evidence="3 4">
    <name type="scientific">Candidatus Iainarchaeum sp</name>
    <dbReference type="NCBI Taxonomy" id="3101447"/>
    <lineage>
        <taxon>Archaea</taxon>
        <taxon>Candidatus Iainarchaeota</taxon>
        <taxon>Candidatus Iainarchaeia</taxon>
        <taxon>Candidatus Iainarchaeales</taxon>
        <taxon>Candidatus Iainarchaeaceae</taxon>
        <taxon>Candidatus Iainarchaeum</taxon>
    </lineage>
</organism>
<feature type="non-terminal residue" evidence="3">
    <location>
        <position position="1"/>
    </location>
</feature>
<evidence type="ECO:0000256" key="1">
    <source>
        <dbReference type="SAM" id="MobiDB-lite"/>
    </source>
</evidence>
<proteinExistence type="predicted"/>
<feature type="transmembrane region" description="Helical" evidence="2">
    <location>
        <begin position="868"/>
        <end position="889"/>
    </location>
</feature>
<reference evidence="3 4" key="1">
    <citation type="submission" date="2018-06" db="EMBL/GenBank/DDBJ databases">
        <title>Extensive metabolic versatility and redundancy in microbially diverse, dynamic hydrothermal sediments.</title>
        <authorList>
            <person name="Dombrowski N."/>
            <person name="Teske A."/>
            <person name="Baker B.J."/>
        </authorList>
    </citation>
    <scope>NUCLEOTIDE SEQUENCE [LARGE SCALE GENOMIC DNA]</scope>
    <source>
        <strain evidence="3">B51_G17</strain>
    </source>
</reference>
<keyword evidence="2" id="KW-1133">Transmembrane helix</keyword>
<evidence type="ECO:0000313" key="3">
    <source>
        <dbReference type="EMBL" id="RLG70447.1"/>
    </source>
</evidence>
<feature type="region of interest" description="Disordered" evidence="1">
    <location>
        <begin position="787"/>
        <end position="844"/>
    </location>
</feature>
<evidence type="ECO:0000313" key="4">
    <source>
        <dbReference type="Proteomes" id="UP000278031"/>
    </source>
</evidence>
<comment type="caution">
    <text evidence="3">The sequence shown here is derived from an EMBL/GenBank/DDBJ whole genome shotgun (WGS) entry which is preliminary data.</text>
</comment>
<keyword evidence="2" id="KW-0812">Transmembrane</keyword>
<dbReference type="AlphaFoldDB" id="A0A497JH30"/>
<sequence length="896" mass="101477">DYLYLFKEAYGIDANIGWFEDCNHRGKCPAGFCAEDCNAEEERILLDEGFILKEETVCDENVAYYVKDFNVEELAELLSGLDCVISDNGKLYYGVPFLAEKTKPGCKFSSIRAEMQNPVLEFRNKSSKRFCSGRFLVEIKSDGDINAEECLHCFNAKCYSSIEDFKRCSSDADCIKVQESCCSCSQGGKNTAINKNELDAWLSMLSCDSALCIAVMSDHYSCRNFAKAKCLGGVCTIACDEGFVAEYRCDGKHLQQAYIDENCNLSWETIKECPHGCENGRCIDCSNYGYENCVVINGTGLPKSKCVGNVIYACKELQPGLYCYMPEEICGNDEMCLDKALNENKELKKPVCFPKEKDALYRCSTDDDCTLALSSLCSSCADMPIAKNYLHRWMEYLRAIPNQICQIDSAKNSCFAAVAKCLDGICQMVCEAAILKKECRNNAVVTEMITEDCRRKTEKLDCGLENICREGMCISGKMSNLQCADYCEGFTLYRAQKITSQMEFNVSNDADLGDGALIRFEGSIFRFDGILQNVENPEGEILFDNNIIQILYADNSVYLCKEKKCYRFIRDDAKDAYARFNTKYTIEIQRCKYTQEKNSADCGFKENEGRADNAKKKESTSNSGGSATVISGSIFIKKQKLVHMLKRISKKIAEVKLKYKDLPVVKYRTALASESNKNIFIETDMLKTIPSTIQKPKGRIYKAMKIKLRSGEENIKKLEIEFKVEKKWLEDKGIGVKSIVLARYDQNVWQELPTEFLREDEEFYYFLATTEKNSYFVILAKETPKNEKEKGNKSGVEKEEEKSILEPKKKSVKENESRREIKENIPKKKGSGKDEPVQSLSEQKVEAQKKGVEVEEKNITAMLMLENIWMPVLLGLSIAVIILGVKFFLLKKQVFS</sequence>